<proteinExistence type="predicted"/>
<dbReference type="Proteomes" id="UP000078512">
    <property type="component" value="Unassembled WGS sequence"/>
</dbReference>
<dbReference type="SUPFAM" id="SSF52047">
    <property type="entry name" value="RNI-like"/>
    <property type="match status" value="1"/>
</dbReference>
<keyword evidence="2" id="KW-1185">Reference proteome</keyword>
<dbReference type="OrthoDB" id="2405020at2759"/>
<sequence length="616" mass="70181">MPDASVAFFSIPELAAELCSYLVAADFMNLMLSNQEMNSICRPLFWNTLFLRNDERTERLTASKEGMASLSRNIDSVRSLQTRGNFLTYYTVGLVEYLRNTASLGIGSGQFARPNWVPCETIEETELAPPLPPFTKLRHFRASMLYGDLLEWEHDSSRSILRAAPLSLQACWIMSLNSNLTNVFLHGVDLEDALVVRCLARTISRLLHLKRLMVRHAHAAQVALQVVDTLFRSCPQSIVSLKLPQDVSESMKIEMAMDQDTKDFDEGPLVLRTEPLANLRYLQLPNKYRGYHADQICPFLEQSPRLESWYVPCIAESTDIEAITRTIRTHCKEIKELYNGMPYTNYKGEFAMSVMEAIEPQQLERFEFTGYHDEFPTRMAASIQRHSQTLQQIRLQGCYRLTSSTIHAILTSCRGLQHLEIAGGYPSRIAITLKDAGSATDWTCKDLRHLAIYVNVASAYLDLDPPQWAMFEMLCRHIGSLQRLTFLDLRGAAVAFDTTHNNPPQEINYSKLTFPGLLSLGDASTGVPGYLPLLKNLKQLKTFQGSIWLNYVRPQESIGQAEVEWMYENWHSLLLAEFLDHTSPAALEERAYLKWLKERMPQLQFTKMVAPSTWSI</sequence>
<evidence type="ECO:0008006" key="3">
    <source>
        <dbReference type="Google" id="ProtNLM"/>
    </source>
</evidence>
<dbReference type="InterPro" id="IPR032675">
    <property type="entry name" value="LRR_dom_sf"/>
</dbReference>
<organism evidence="1 2">
    <name type="scientific">Linnemannia elongata AG-77</name>
    <dbReference type="NCBI Taxonomy" id="1314771"/>
    <lineage>
        <taxon>Eukaryota</taxon>
        <taxon>Fungi</taxon>
        <taxon>Fungi incertae sedis</taxon>
        <taxon>Mucoromycota</taxon>
        <taxon>Mortierellomycotina</taxon>
        <taxon>Mortierellomycetes</taxon>
        <taxon>Mortierellales</taxon>
        <taxon>Mortierellaceae</taxon>
        <taxon>Linnemannia</taxon>
    </lineage>
</organism>
<dbReference type="AlphaFoldDB" id="A0A197JR78"/>
<evidence type="ECO:0000313" key="1">
    <source>
        <dbReference type="EMBL" id="OAQ27468.1"/>
    </source>
</evidence>
<gene>
    <name evidence="1" type="ORF">K457DRAFT_139703</name>
</gene>
<dbReference type="Gene3D" id="3.80.10.10">
    <property type="entry name" value="Ribonuclease Inhibitor"/>
    <property type="match status" value="1"/>
</dbReference>
<evidence type="ECO:0000313" key="2">
    <source>
        <dbReference type="Proteomes" id="UP000078512"/>
    </source>
</evidence>
<protein>
    <recommendedName>
        <fullName evidence="3">F-box domain-containing protein</fullName>
    </recommendedName>
</protein>
<dbReference type="EMBL" id="KV442057">
    <property type="protein sequence ID" value="OAQ27468.1"/>
    <property type="molecule type" value="Genomic_DNA"/>
</dbReference>
<accession>A0A197JR78</accession>
<name>A0A197JR78_9FUNG</name>
<reference evidence="1 2" key="1">
    <citation type="submission" date="2016-05" db="EMBL/GenBank/DDBJ databases">
        <title>Genome sequencing reveals origins of a unique bacterial endosymbiosis in the earliest lineages of terrestrial Fungi.</title>
        <authorList>
            <consortium name="DOE Joint Genome Institute"/>
            <person name="Uehling J."/>
            <person name="Gryganskyi A."/>
            <person name="Hameed K."/>
            <person name="Tschaplinski T."/>
            <person name="Misztal P."/>
            <person name="Wu S."/>
            <person name="Desiro A."/>
            <person name="Vande Pol N."/>
            <person name="Du Z.-Y."/>
            <person name="Zienkiewicz A."/>
            <person name="Zienkiewicz K."/>
            <person name="Morin E."/>
            <person name="Tisserant E."/>
            <person name="Splivallo R."/>
            <person name="Hainaut M."/>
            <person name="Henrissat B."/>
            <person name="Ohm R."/>
            <person name="Kuo A."/>
            <person name="Yan J."/>
            <person name="Lipzen A."/>
            <person name="Nolan M."/>
            <person name="Labutti K."/>
            <person name="Barry K."/>
            <person name="Goldstein A."/>
            <person name="Labbe J."/>
            <person name="Schadt C."/>
            <person name="Tuskan G."/>
            <person name="Grigoriev I."/>
            <person name="Martin F."/>
            <person name="Vilgalys R."/>
            <person name="Bonito G."/>
        </authorList>
    </citation>
    <scope>NUCLEOTIDE SEQUENCE [LARGE SCALE GENOMIC DNA]</scope>
    <source>
        <strain evidence="1 2">AG-77</strain>
    </source>
</reference>